<dbReference type="EMBL" id="JBHSCQ010000004">
    <property type="protein sequence ID" value="MFC4264452.1"/>
    <property type="molecule type" value="Genomic_DNA"/>
</dbReference>
<evidence type="ECO:0000256" key="1">
    <source>
        <dbReference type="ARBA" id="ARBA00023125"/>
    </source>
</evidence>
<dbReference type="Proteomes" id="UP001595773">
    <property type="component" value="Unassembled WGS sequence"/>
</dbReference>
<evidence type="ECO:0000313" key="4">
    <source>
        <dbReference type="Proteomes" id="UP001595773"/>
    </source>
</evidence>
<name>A0ABV8QXM2_9MICC</name>
<evidence type="ECO:0000259" key="2">
    <source>
        <dbReference type="Pfam" id="PF12852"/>
    </source>
</evidence>
<keyword evidence="1" id="KW-0238">DNA-binding</keyword>
<accession>A0ABV8QXM2</accession>
<gene>
    <name evidence="3" type="ORF">ACFOW9_02420</name>
</gene>
<protein>
    <submittedName>
        <fullName evidence="3">Cupin domain-containing protein</fullName>
    </submittedName>
</protein>
<proteinExistence type="predicted"/>
<feature type="domain" description="AraC-type transcription regulator ligand-binding" evidence="2">
    <location>
        <begin position="2"/>
        <end position="88"/>
    </location>
</feature>
<evidence type="ECO:0000313" key="3">
    <source>
        <dbReference type="EMBL" id="MFC4264452.1"/>
    </source>
</evidence>
<keyword evidence="4" id="KW-1185">Reference proteome</keyword>
<comment type="caution">
    <text evidence="3">The sequence shown here is derived from an EMBL/GenBank/DDBJ whole genome shotgun (WGS) entry which is preliminary data.</text>
</comment>
<dbReference type="Pfam" id="PF12852">
    <property type="entry name" value="Cupin_6"/>
    <property type="match status" value="1"/>
</dbReference>
<sequence length="95" mass="10092">MVRGPAANTSRDDPLRTQDVIIYPDQRCTSPPGEDVYTSRTSGIRTWGRTSDGATTILIGTYESDAEVGAVVTNALPNVAVVPAEQLSPTLLGFL</sequence>
<organism evidence="3 4">
    <name type="scientific">Arthrobacter cryoconiti</name>
    <dbReference type="NCBI Taxonomy" id="748907"/>
    <lineage>
        <taxon>Bacteria</taxon>
        <taxon>Bacillati</taxon>
        <taxon>Actinomycetota</taxon>
        <taxon>Actinomycetes</taxon>
        <taxon>Micrococcales</taxon>
        <taxon>Micrococcaceae</taxon>
        <taxon>Arthrobacter</taxon>
    </lineage>
</organism>
<reference evidence="4" key="1">
    <citation type="journal article" date="2019" name="Int. J. Syst. Evol. Microbiol.">
        <title>The Global Catalogue of Microorganisms (GCM) 10K type strain sequencing project: providing services to taxonomists for standard genome sequencing and annotation.</title>
        <authorList>
            <consortium name="The Broad Institute Genomics Platform"/>
            <consortium name="The Broad Institute Genome Sequencing Center for Infectious Disease"/>
            <person name="Wu L."/>
            <person name="Ma J."/>
        </authorList>
    </citation>
    <scope>NUCLEOTIDE SEQUENCE [LARGE SCALE GENOMIC DNA]</scope>
    <source>
        <strain evidence="4">CGMCC 1.10698</strain>
    </source>
</reference>
<dbReference type="InterPro" id="IPR032783">
    <property type="entry name" value="AraC_lig"/>
</dbReference>
<dbReference type="RefSeq" id="WP_230067634.1">
    <property type="nucleotide sequence ID" value="NZ_BAABLL010000001.1"/>
</dbReference>